<sequence>MLQTIEAVIDIGGQIRLLEPIKLTKAKRALVTLLNNEDEPSIESEETLRKDWNKPEEDKAWSHLQ</sequence>
<evidence type="ECO:0000313" key="2">
    <source>
        <dbReference type="EMBL" id="KHD08250.1"/>
    </source>
</evidence>
<name>A0A0A6PLW3_9GAMM</name>
<dbReference type="AlphaFoldDB" id="A0A0A6PLW3"/>
<reference evidence="2 3" key="1">
    <citation type="journal article" date="2016" name="Front. Microbiol.">
        <title>Single-Cell (Meta-)Genomics of a Dimorphic Candidatus Thiomargarita nelsonii Reveals Genomic Plasticity.</title>
        <authorList>
            <person name="Flood B.E."/>
            <person name="Fliss P."/>
            <person name="Jones D.S."/>
            <person name="Dick G.J."/>
            <person name="Jain S."/>
            <person name="Kaster A.K."/>
            <person name="Winkel M."/>
            <person name="Mussmann M."/>
            <person name="Bailey J."/>
        </authorList>
    </citation>
    <scope>NUCLEOTIDE SEQUENCE [LARGE SCALE GENOMIC DNA]</scope>
    <source>
        <strain evidence="2">Hydrate Ridge</strain>
    </source>
</reference>
<keyword evidence="3" id="KW-1185">Reference proteome</keyword>
<evidence type="ECO:0000256" key="1">
    <source>
        <dbReference type="SAM" id="MobiDB-lite"/>
    </source>
</evidence>
<protein>
    <recommendedName>
        <fullName evidence="4">DUF2281 domain-containing protein</fullName>
    </recommendedName>
</protein>
<evidence type="ECO:0008006" key="4">
    <source>
        <dbReference type="Google" id="ProtNLM"/>
    </source>
</evidence>
<gene>
    <name evidence="2" type="ORF">PN36_19180</name>
</gene>
<proteinExistence type="predicted"/>
<dbReference type="Proteomes" id="UP000030428">
    <property type="component" value="Unassembled WGS sequence"/>
</dbReference>
<comment type="caution">
    <text evidence="2">The sequence shown here is derived from an EMBL/GenBank/DDBJ whole genome shotgun (WGS) entry which is preliminary data.</text>
</comment>
<evidence type="ECO:0000313" key="3">
    <source>
        <dbReference type="Proteomes" id="UP000030428"/>
    </source>
</evidence>
<dbReference type="EMBL" id="JSZA02000078">
    <property type="protein sequence ID" value="KHD08250.1"/>
    <property type="molecule type" value="Genomic_DNA"/>
</dbReference>
<organism evidence="2 3">
    <name type="scientific">Candidatus Thiomargarita nelsonii</name>
    <dbReference type="NCBI Taxonomy" id="1003181"/>
    <lineage>
        <taxon>Bacteria</taxon>
        <taxon>Pseudomonadati</taxon>
        <taxon>Pseudomonadota</taxon>
        <taxon>Gammaproteobacteria</taxon>
        <taxon>Thiotrichales</taxon>
        <taxon>Thiotrichaceae</taxon>
        <taxon>Thiomargarita</taxon>
    </lineage>
</organism>
<feature type="compositionally biased region" description="Basic and acidic residues" evidence="1">
    <location>
        <begin position="46"/>
        <end position="65"/>
    </location>
</feature>
<accession>A0A0A6PLW3</accession>
<feature type="region of interest" description="Disordered" evidence="1">
    <location>
        <begin position="38"/>
        <end position="65"/>
    </location>
</feature>